<evidence type="ECO:0000313" key="1">
    <source>
        <dbReference type="EMBL" id="GHE45108.1"/>
    </source>
</evidence>
<proteinExistence type="predicted"/>
<dbReference type="EMBL" id="BNAT01000028">
    <property type="protein sequence ID" value="GHE45108.1"/>
    <property type="molecule type" value="Genomic_DNA"/>
</dbReference>
<gene>
    <name evidence="1" type="ORF">GCM10017771_65500</name>
</gene>
<organism evidence="1 2">
    <name type="scientific">Streptomyces capitiformicae</name>
    <dbReference type="NCBI Taxonomy" id="2014920"/>
    <lineage>
        <taxon>Bacteria</taxon>
        <taxon>Bacillati</taxon>
        <taxon>Actinomycetota</taxon>
        <taxon>Actinomycetes</taxon>
        <taxon>Kitasatosporales</taxon>
        <taxon>Streptomycetaceae</taxon>
        <taxon>Streptomyces</taxon>
    </lineage>
</organism>
<dbReference type="InterPro" id="IPR039421">
    <property type="entry name" value="Type_1_exporter"/>
</dbReference>
<dbReference type="InterPro" id="IPR027417">
    <property type="entry name" value="P-loop_NTPase"/>
</dbReference>
<reference evidence="1" key="2">
    <citation type="submission" date="2020-09" db="EMBL/GenBank/DDBJ databases">
        <authorList>
            <person name="Sun Q."/>
            <person name="Zhou Y."/>
        </authorList>
    </citation>
    <scope>NUCLEOTIDE SEQUENCE</scope>
    <source>
        <strain evidence="1">CGMCC 4.7403</strain>
    </source>
</reference>
<reference evidence="1" key="1">
    <citation type="journal article" date="2014" name="Int. J. Syst. Evol. Microbiol.">
        <title>Complete genome sequence of Corynebacterium casei LMG S-19264T (=DSM 44701T), isolated from a smear-ripened cheese.</title>
        <authorList>
            <consortium name="US DOE Joint Genome Institute (JGI-PGF)"/>
            <person name="Walter F."/>
            <person name="Albersmeier A."/>
            <person name="Kalinowski J."/>
            <person name="Ruckert C."/>
        </authorList>
    </citation>
    <scope>NUCLEOTIDE SEQUENCE</scope>
    <source>
        <strain evidence="1">CGMCC 4.7403</strain>
    </source>
</reference>
<dbReference type="PANTHER" id="PTHR43394">
    <property type="entry name" value="ATP-DEPENDENT PERMEASE MDL1, MITOCHONDRIAL"/>
    <property type="match status" value="1"/>
</dbReference>
<protein>
    <submittedName>
        <fullName evidence="1">Uncharacterized protein</fullName>
    </submittedName>
</protein>
<dbReference type="AlphaFoldDB" id="A0A918ZCH3"/>
<dbReference type="Gene3D" id="3.40.50.300">
    <property type="entry name" value="P-loop containing nucleotide triphosphate hydrolases"/>
    <property type="match status" value="1"/>
</dbReference>
<name>A0A918ZCH3_9ACTN</name>
<comment type="caution">
    <text evidence="1">The sequence shown here is derived from an EMBL/GenBank/DDBJ whole genome shotgun (WGS) entry which is preliminary data.</text>
</comment>
<dbReference type="Proteomes" id="UP000603227">
    <property type="component" value="Unassembled WGS sequence"/>
</dbReference>
<accession>A0A918ZCH3</accession>
<evidence type="ECO:0000313" key="2">
    <source>
        <dbReference type="Proteomes" id="UP000603227"/>
    </source>
</evidence>
<sequence>MLADFPVLVLDEPTEHLDLPTADALTTDLLAATRGRATVLITHRLTGLDQVDEILVLDHGRIVQRGSWEELTTVPGPLLRTVERERAAALSPIAVSV</sequence>
<dbReference type="SUPFAM" id="SSF52540">
    <property type="entry name" value="P-loop containing nucleoside triphosphate hydrolases"/>
    <property type="match status" value="1"/>
</dbReference>
<keyword evidence="2" id="KW-1185">Reference proteome</keyword>